<dbReference type="KEGG" id="palr:HGI30_13250"/>
<keyword evidence="1" id="KW-0732">Signal</keyword>
<reference evidence="2 3" key="1">
    <citation type="submission" date="2020-04" db="EMBL/GenBank/DDBJ databases">
        <title>Novel Paenibacillus strain UniB2 isolated from commercial digestive syrup.</title>
        <authorList>
            <person name="Thorat V."/>
            <person name="Kirdat K."/>
            <person name="Tiwarekar B."/>
            <person name="Yadav A."/>
        </authorList>
    </citation>
    <scope>NUCLEOTIDE SEQUENCE [LARGE SCALE GENOMIC DNA]</scope>
    <source>
        <strain evidence="2 3">UniB2</strain>
    </source>
</reference>
<proteinExistence type="predicted"/>
<feature type="chain" id="PRO_5026353565" evidence="1">
    <location>
        <begin position="21"/>
        <end position="145"/>
    </location>
</feature>
<accession>A0A6H2H3U2</accession>
<dbReference type="NCBIfam" id="NF038039">
    <property type="entry name" value="WGxxGxxG-CTERM"/>
    <property type="match status" value="1"/>
</dbReference>
<name>A0A6H2H3U2_9BACL</name>
<evidence type="ECO:0000313" key="3">
    <source>
        <dbReference type="Proteomes" id="UP000502136"/>
    </source>
</evidence>
<feature type="signal peptide" evidence="1">
    <location>
        <begin position="1"/>
        <end position="20"/>
    </location>
</feature>
<dbReference type="AlphaFoldDB" id="A0A6H2H3U2"/>
<dbReference type="EMBL" id="CP051428">
    <property type="protein sequence ID" value="QJC54364.1"/>
    <property type="molecule type" value="Genomic_DNA"/>
</dbReference>
<gene>
    <name evidence="2" type="ORF">HGI30_13250</name>
</gene>
<dbReference type="Proteomes" id="UP000502136">
    <property type="component" value="Chromosome"/>
</dbReference>
<keyword evidence="3" id="KW-1185">Reference proteome</keyword>
<sequence length="145" mass="15336">MTSLASVAVLASMLSLPAHANVKDMTRNIGQNLNPASVTNDVERGVNRGMNGLERGVNRLENDMDMNRGRMNTNGTMMNTNTAGYRAGSYDGMAAGTYRAQNAGTAGRYTAASAAGTRSNAGWGWLGLLGLFGLAGLRSRNPERH</sequence>
<organism evidence="2 3">
    <name type="scientific">Paenibacillus albicereus</name>
    <dbReference type="NCBI Taxonomy" id="2726185"/>
    <lineage>
        <taxon>Bacteria</taxon>
        <taxon>Bacillati</taxon>
        <taxon>Bacillota</taxon>
        <taxon>Bacilli</taxon>
        <taxon>Bacillales</taxon>
        <taxon>Paenibacillaceae</taxon>
        <taxon>Paenibacillus</taxon>
    </lineage>
</organism>
<protein>
    <submittedName>
        <fullName evidence="2">WGxxGxxG-CTERM domain-containing protein</fullName>
    </submittedName>
</protein>
<evidence type="ECO:0000313" key="2">
    <source>
        <dbReference type="EMBL" id="QJC54364.1"/>
    </source>
</evidence>
<evidence type="ECO:0000256" key="1">
    <source>
        <dbReference type="SAM" id="SignalP"/>
    </source>
</evidence>